<dbReference type="AlphaFoldDB" id="X1C6I0"/>
<gene>
    <name evidence="3" type="ORF">S01H4_48482</name>
</gene>
<sequence>ILFVKRKRAFACGTVFAGIAILVMISYVSFINPLEKDRYSKDFAQKIAKTVPQNDRLIAYEFVSPKSVQYFGRPILETNDRTVLYEHYERGEWVLATAGHLEKLTQDGRFRKVYYTEKAERRKDGDAPGALFHKSAPKVKDGL</sequence>
<keyword evidence="2" id="KW-0472">Membrane</keyword>
<feature type="transmembrane region" description="Helical" evidence="2">
    <location>
        <begin position="9"/>
        <end position="30"/>
    </location>
</feature>
<name>X1C6I0_9ZZZZ</name>
<evidence type="ECO:0000256" key="1">
    <source>
        <dbReference type="SAM" id="MobiDB-lite"/>
    </source>
</evidence>
<keyword evidence="2" id="KW-0812">Transmembrane</keyword>
<feature type="non-terminal residue" evidence="3">
    <location>
        <position position="1"/>
    </location>
</feature>
<organism evidence="3">
    <name type="scientific">marine sediment metagenome</name>
    <dbReference type="NCBI Taxonomy" id="412755"/>
    <lineage>
        <taxon>unclassified sequences</taxon>
        <taxon>metagenomes</taxon>
        <taxon>ecological metagenomes</taxon>
    </lineage>
</organism>
<proteinExistence type="predicted"/>
<comment type="caution">
    <text evidence="3">The sequence shown here is derived from an EMBL/GenBank/DDBJ whole genome shotgun (WGS) entry which is preliminary data.</text>
</comment>
<evidence type="ECO:0000256" key="2">
    <source>
        <dbReference type="SAM" id="Phobius"/>
    </source>
</evidence>
<keyword evidence="2" id="KW-1133">Transmembrane helix</keyword>
<dbReference type="EMBL" id="BART01027342">
    <property type="protein sequence ID" value="GAG91988.1"/>
    <property type="molecule type" value="Genomic_DNA"/>
</dbReference>
<evidence type="ECO:0000313" key="3">
    <source>
        <dbReference type="EMBL" id="GAG91988.1"/>
    </source>
</evidence>
<accession>X1C6I0</accession>
<reference evidence="3" key="1">
    <citation type="journal article" date="2014" name="Front. Microbiol.">
        <title>High frequency of phylogenetically diverse reductive dehalogenase-homologous genes in deep subseafloor sedimentary metagenomes.</title>
        <authorList>
            <person name="Kawai M."/>
            <person name="Futagami T."/>
            <person name="Toyoda A."/>
            <person name="Takaki Y."/>
            <person name="Nishi S."/>
            <person name="Hori S."/>
            <person name="Arai W."/>
            <person name="Tsubouchi T."/>
            <person name="Morono Y."/>
            <person name="Uchiyama I."/>
            <person name="Ito T."/>
            <person name="Fujiyama A."/>
            <person name="Inagaki F."/>
            <person name="Takami H."/>
        </authorList>
    </citation>
    <scope>NUCLEOTIDE SEQUENCE</scope>
    <source>
        <strain evidence="3">Expedition CK06-06</strain>
    </source>
</reference>
<protein>
    <submittedName>
        <fullName evidence="3">Uncharacterized protein</fullName>
    </submittedName>
</protein>
<feature type="region of interest" description="Disordered" evidence="1">
    <location>
        <begin position="120"/>
        <end position="143"/>
    </location>
</feature>